<name>A0ACC2GS05_DALPE</name>
<gene>
    <name evidence="1" type="ORF">DPEC_G00125800</name>
</gene>
<reference evidence="1" key="1">
    <citation type="submission" date="2021-05" db="EMBL/GenBank/DDBJ databases">
        <authorList>
            <person name="Pan Q."/>
            <person name="Jouanno E."/>
            <person name="Zahm M."/>
            <person name="Klopp C."/>
            <person name="Cabau C."/>
            <person name="Louis A."/>
            <person name="Berthelot C."/>
            <person name="Parey E."/>
            <person name="Roest Crollius H."/>
            <person name="Montfort J."/>
            <person name="Robinson-Rechavi M."/>
            <person name="Bouchez O."/>
            <person name="Lampietro C."/>
            <person name="Lopez Roques C."/>
            <person name="Donnadieu C."/>
            <person name="Postlethwait J."/>
            <person name="Bobe J."/>
            <person name="Dillon D."/>
            <person name="Chandos A."/>
            <person name="von Hippel F."/>
            <person name="Guiguen Y."/>
        </authorList>
    </citation>
    <scope>NUCLEOTIDE SEQUENCE</scope>
    <source>
        <strain evidence="1">YG-Jan2019</strain>
    </source>
</reference>
<dbReference type="EMBL" id="CM055737">
    <property type="protein sequence ID" value="KAJ8006203.1"/>
    <property type="molecule type" value="Genomic_DNA"/>
</dbReference>
<proteinExistence type="predicted"/>
<evidence type="ECO:0000313" key="2">
    <source>
        <dbReference type="Proteomes" id="UP001157502"/>
    </source>
</evidence>
<comment type="caution">
    <text evidence="1">The sequence shown here is derived from an EMBL/GenBank/DDBJ whole genome shotgun (WGS) entry which is preliminary data.</text>
</comment>
<protein>
    <submittedName>
        <fullName evidence="1">Uncharacterized protein</fullName>
    </submittedName>
</protein>
<dbReference type="Proteomes" id="UP001157502">
    <property type="component" value="Chromosome 10"/>
</dbReference>
<keyword evidence="2" id="KW-1185">Reference proteome</keyword>
<organism evidence="1 2">
    <name type="scientific">Dallia pectoralis</name>
    <name type="common">Alaska blackfish</name>
    <dbReference type="NCBI Taxonomy" id="75939"/>
    <lineage>
        <taxon>Eukaryota</taxon>
        <taxon>Metazoa</taxon>
        <taxon>Chordata</taxon>
        <taxon>Craniata</taxon>
        <taxon>Vertebrata</taxon>
        <taxon>Euteleostomi</taxon>
        <taxon>Actinopterygii</taxon>
        <taxon>Neopterygii</taxon>
        <taxon>Teleostei</taxon>
        <taxon>Protacanthopterygii</taxon>
        <taxon>Esociformes</taxon>
        <taxon>Umbridae</taxon>
        <taxon>Dallia</taxon>
    </lineage>
</organism>
<accession>A0ACC2GS05</accession>
<sequence>MWKGENKGGKAIPNIPLMIAVQCLSYTITNIRKQHNKAAFFNTFYFATTIRPLGLCTLDHRTPYSWDPPGHYKHLKKVITTQQLHTHRSQDWSFKTLRKLITDRDTITAIPSLTTEQCTTVWENTASPTLTNKHTEIAWMAAIRCLPTRYFMYSRGIARTARCPHGCRESETEEHILWWCKVAQDIWLMISAFLTRLTGSAAMTLQSILFGPLQGLRSH</sequence>
<evidence type="ECO:0000313" key="1">
    <source>
        <dbReference type="EMBL" id="KAJ8006203.1"/>
    </source>
</evidence>